<keyword evidence="1" id="KW-0472">Membrane</keyword>
<feature type="transmembrane region" description="Helical" evidence="1">
    <location>
        <begin position="213"/>
        <end position="233"/>
    </location>
</feature>
<reference evidence="2 3" key="2">
    <citation type="submission" date="2016-08" db="EMBL/GenBank/DDBJ databases">
        <title>Pervasive Adenine N6-methylation of Active Genes in Fungi.</title>
        <authorList>
            <consortium name="DOE Joint Genome Institute"/>
            <person name="Mondo S.J."/>
            <person name="Dannebaum R.O."/>
            <person name="Kuo R.C."/>
            <person name="Labutti K."/>
            <person name="Haridas S."/>
            <person name="Kuo A."/>
            <person name="Salamov A."/>
            <person name="Ahrendt S.R."/>
            <person name="Lipzen A."/>
            <person name="Sullivan W."/>
            <person name="Andreopoulos W.B."/>
            <person name="Clum A."/>
            <person name="Lindquist E."/>
            <person name="Daum C."/>
            <person name="Ramamoorthy G.K."/>
            <person name="Gryganskyi A."/>
            <person name="Culley D."/>
            <person name="Magnuson J.K."/>
            <person name="James T.Y."/>
            <person name="O'Malley M.A."/>
            <person name="Stajich J.E."/>
            <person name="Spatafora J.W."/>
            <person name="Visel A."/>
            <person name="Grigoriev I.V."/>
        </authorList>
    </citation>
    <scope>NUCLEOTIDE SEQUENCE [LARGE SCALE GENOMIC DNA]</scope>
    <source>
        <strain evidence="3">finn</strain>
    </source>
</reference>
<feature type="transmembrane region" description="Helical" evidence="1">
    <location>
        <begin position="182"/>
        <end position="201"/>
    </location>
</feature>
<evidence type="ECO:0000313" key="2">
    <source>
        <dbReference type="EMBL" id="ORX45032.1"/>
    </source>
</evidence>
<evidence type="ECO:0000313" key="3">
    <source>
        <dbReference type="Proteomes" id="UP000193719"/>
    </source>
</evidence>
<organism evidence="2 3">
    <name type="scientific">Piromyces finnis</name>
    <dbReference type="NCBI Taxonomy" id="1754191"/>
    <lineage>
        <taxon>Eukaryota</taxon>
        <taxon>Fungi</taxon>
        <taxon>Fungi incertae sedis</taxon>
        <taxon>Chytridiomycota</taxon>
        <taxon>Chytridiomycota incertae sedis</taxon>
        <taxon>Neocallimastigomycetes</taxon>
        <taxon>Neocallimastigales</taxon>
        <taxon>Neocallimastigaceae</taxon>
        <taxon>Piromyces</taxon>
    </lineage>
</organism>
<dbReference type="Proteomes" id="UP000193719">
    <property type="component" value="Unassembled WGS sequence"/>
</dbReference>
<feature type="transmembrane region" description="Helical" evidence="1">
    <location>
        <begin position="24"/>
        <end position="41"/>
    </location>
</feature>
<keyword evidence="3" id="KW-1185">Reference proteome</keyword>
<dbReference type="AlphaFoldDB" id="A0A1Y1V2J2"/>
<protein>
    <submittedName>
        <fullName evidence="2">Uncharacterized protein</fullName>
    </submittedName>
</protein>
<accession>A0A1Y1V2J2</accession>
<sequence length="235" mass="26311">MNSTEIQKQVDVAGEETNPTIGRLIWYILSIIICLSLVIFSEKLLKKEEAKEGEGDNLMTTSTTTTESSKKDKHLLLPWFLSVTGGIMLWQGIGESSWHYGLEIDNNEGEKNFVNFPRIESFQGIPILVVFVLLFLYGYGKLGFGVESCLGAFLGNWYGHVCILGTYPFALACHINVDMKAWDRIMGTINFVIFGIIGFYIMFLTKKSKQTKYLASVSLFIAFGVLVYGVILAET</sequence>
<proteinExistence type="predicted"/>
<feature type="transmembrane region" description="Helical" evidence="1">
    <location>
        <begin position="151"/>
        <end position="170"/>
    </location>
</feature>
<evidence type="ECO:0000256" key="1">
    <source>
        <dbReference type="SAM" id="Phobius"/>
    </source>
</evidence>
<keyword evidence="1" id="KW-1133">Transmembrane helix</keyword>
<reference evidence="2 3" key="1">
    <citation type="submission" date="2016-08" db="EMBL/GenBank/DDBJ databases">
        <title>Genomes of anaerobic fungi encode conserved fungal cellulosomes for biomass hydrolysis.</title>
        <authorList>
            <consortium name="DOE Joint Genome Institute"/>
            <person name="Haitjema C.H."/>
            <person name="Gilmore S.P."/>
            <person name="Henske J.K."/>
            <person name="Solomon K.V."/>
            <person name="De Groot R."/>
            <person name="Kuo A."/>
            <person name="Mondo S.J."/>
            <person name="Salamov A.A."/>
            <person name="Labutti K."/>
            <person name="Zhao Z."/>
            <person name="Chiniquy J."/>
            <person name="Barry K."/>
            <person name="Brewer H.M."/>
            <person name="Purvine S.O."/>
            <person name="Wright A.T."/>
            <person name="Boxma B."/>
            <person name="Van Alen T."/>
            <person name="Hackstein J.H."/>
            <person name="Baker S.E."/>
            <person name="Grigoriev I.V."/>
            <person name="O'Malley M.A."/>
        </authorList>
    </citation>
    <scope>NUCLEOTIDE SEQUENCE [LARGE SCALE GENOMIC DNA]</scope>
    <source>
        <strain evidence="3">finn</strain>
    </source>
</reference>
<name>A0A1Y1V2J2_9FUNG</name>
<dbReference type="OrthoDB" id="10510761at2759"/>
<keyword evidence="1" id="KW-0812">Transmembrane</keyword>
<feature type="transmembrane region" description="Helical" evidence="1">
    <location>
        <begin position="121"/>
        <end position="139"/>
    </location>
</feature>
<feature type="transmembrane region" description="Helical" evidence="1">
    <location>
        <begin position="75"/>
        <end position="93"/>
    </location>
</feature>
<dbReference type="EMBL" id="MCFH01000042">
    <property type="protein sequence ID" value="ORX45032.1"/>
    <property type="molecule type" value="Genomic_DNA"/>
</dbReference>
<comment type="caution">
    <text evidence="2">The sequence shown here is derived from an EMBL/GenBank/DDBJ whole genome shotgun (WGS) entry which is preliminary data.</text>
</comment>
<gene>
    <name evidence="2" type="ORF">BCR36DRAFT_585903</name>
</gene>